<keyword evidence="1" id="KW-0472">Membrane</keyword>
<feature type="transmembrane region" description="Helical" evidence="1">
    <location>
        <begin position="183"/>
        <end position="205"/>
    </location>
</feature>
<dbReference type="Pfam" id="PF07077">
    <property type="entry name" value="DUF1345"/>
    <property type="match status" value="1"/>
</dbReference>
<feature type="transmembrane region" description="Helical" evidence="1">
    <location>
        <begin position="109"/>
        <end position="129"/>
    </location>
</feature>
<keyword evidence="1" id="KW-1133">Transmembrane helix</keyword>
<evidence type="ECO:0000313" key="2">
    <source>
        <dbReference type="EMBL" id="GAA3199849.1"/>
    </source>
</evidence>
<dbReference type="InterPro" id="IPR009781">
    <property type="entry name" value="DUF1345"/>
</dbReference>
<feature type="transmembrane region" description="Helical" evidence="1">
    <location>
        <begin position="12"/>
        <end position="31"/>
    </location>
</feature>
<dbReference type="Proteomes" id="UP001501237">
    <property type="component" value="Unassembled WGS sequence"/>
</dbReference>
<reference evidence="3" key="1">
    <citation type="journal article" date="2019" name="Int. J. Syst. Evol. Microbiol.">
        <title>The Global Catalogue of Microorganisms (GCM) 10K type strain sequencing project: providing services to taxonomists for standard genome sequencing and annotation.</title>
        <authorList>
            <consortium name="The Broad Institute Genomics Platform"/>
            <consortium name="The Broad Institute Genome Sequencing Center for Infectious Disease"/>
            <person name="Wu L."/>
            <person name="Ma J."/>
        </authorList>
    </citation>
    <scope>NUCLEOTIDE SEQUENCE [LARGE SCALE GENOMIC DNA]</scope>
    <source>
        <strain evidence="3">JCM 9377</strain>
    </source>
</reference>
<accession>A0ABP6Q2M9</accession>
<comment type="caution">
    <text evidence="2">The sequence shown here is derived from an EMBL/GenBank/DDBJ whole genome shotgun (WGS) entry which is preliminary data.</text>
</comment>
<keyword evidence="1" id="KW-0812">Transmembrane</keyword>
<gene>
    <name evidence="2" type="ORF">GCM10010468_12230</name>
</gene>
<dbReference type="EMBL" id="BAAAUV010000003">
    <property type="protein sequence ID" value="GAA3199849.1"/>
    <property type="molecule type" value="Genomic_DNA"/>
</dbReference>
<feature type="transmembrane region" description="Helical" evidence="1">
    <location>
        <begin position="37"/>
        <end position="58"/>
    </location>
</feature>
<evidence type="ECO:0000256" key="1">
    <source>
        <dbReference type="SAM" id="Phobius"/>
    </source>
</evidence>
<protein>
    <recommendedName>
        <fullName evidence="4">DUF1345 domain-containing protein</fullName>
    </recommendedName>
</protein>
<sequence>MSGGATRWVAYAASRLAEVLLVGLGLFFVVADEEQSLDVLFFWDLLALLYLAVGFAALRRSRLAASPGHLLRPPRGFPGRRFNFCFSAVASLVGALAAVISVLYKDDEYVQLCGAVAMFCSWMLLHAGYGRMYSGFDPAHGGLAFPGGEEPDRVDYMYFSYTIGATFASSDVAVTTRRMRWHVMVHSVLSFFFNALVIAIAIGVIKDG</sequence>
<name>A0ABP6Q2M9_9ACTN</name>
<keyword evidence="3" id="KW-1185">Reference proteome</keyword>
<evidence type="ECO:0008006" key="4">
    <source>
        <dbReference type="Google" id="ProtNLM"/>
    </source>
</evidence>
<dbReference type="RefSeq" id="WP_344823101.1">
    <property type="nucleotide sequence ID" value="NZ_BAAAUV010000003.1"/>
</dbReference>
<feature type="transmembrane region" description="Helical" evidence="1">
    <location>
        <begin position="82"/>
        <end position="103"/>
    </location>
</feature>
<organism evidence="2 3">
    <name type="scientific">Actinocorallia longicatena</name>
    <dbReference type="NCBI Taxonomy" id="111803"/>
    <lineage>
        <taxon>Bacteria</taxon>
        <taxon>Bacillati</taxon>
        <taxon>Actinomycetota</taxon>
        <taxon>Actinomycetes</taxon>
        <taxon>Streptosporangiales</taxon>
        <taxon>Thermomonosporaceae</taxon>
        <taxon>Actinocorallia</taxon>
    </lineage>
</organism>
<evidence type="ECO:0000313" key="3">
    <source>
        <dbReference type="Proteomes" id="UP001501237"/>
    </source>
</evidence>
<proteinExistence type="predicted"/>